<protein>
    <submittedName>
        <fullName evidence="3">Uncharacterized protein</fullName>
    </submittedName>
</protein>
<comment type="caution">
    <text evidence="3">The sequence shown here is derived from an EMBL/GenBank/DDBJ whole genome shotgun (WGS) entry which is preliminary data.</text>
</comment>
<evidence type="ECO:0000256" key="2">
    <source>
        <dbReference type="SAM" id="Phobius"/>
    </source>
</evidence>
<keyword evidence="2" id="KW-0472">Membrane</keyword>
<keyword evidence="2" id="KW-0812">Transmembrane</keyword>
<name>A0AAD4QBK4_9AGAM</name>
<feature type="transmembrane region" description="Helical" evidence="2">
    <location>
        <begin position="47"/>
        <end position="67"/>
    </location>
</feature>
<organism evidence="3 4">
    <name type="scientific">Lactarius akahatsu</name>
    <dbReference type="NCBI Taxonomy" id="416441"/>
    <lineage>
        <taxon>Eukaryota</taxon>
        <taxon>Fungi</taxon>
        <taxon>Dikarya</taxon>
        <taxon>Basidiomycota</taxon>
        <taxon>Agaricomycotina</taxon>
        <taxon>Agaricomycetes</taxon>
        <taxon>Russulales</taxon>
        <taxon>Russulaceae</taxon>
        <taxon>Lactarius</taxon>
    </lineage>
</organism>
<feature type="transmembrane region" description="Helical" evidence="2">
    <location>
        <begin position="113"/>
        <end position="132"/>
    </location>
</feature>
<reference evidence="3" key="1">
    <citation type="submission" date="2022-01" db="EMBL/GenBank/DDBJ databases">
        <title>Comparative genomics reveals a dynamic genome evolution in the ectomycorrhizal milk-cap (Lactarius) mushrooms.</title>
        <authorList>
            <consortium name="DOE Joint Genome Institute"/>
            <person name="Lebreton A."/>
            <person name="Tang N."/>
            <person name="Kuo A."/>
            <person name="LaButti K."/>
            <person name="Drula E."/>
            <person name="Barry K."/>
            <person name="Clum A."/>
            <person name="Lipzen A."/>
            <person name="Mousain D."/>
            <person name="Ng V."/>
            <person name="Wang R."/>
            <person name="Wang X."/>
            <person name="Dai Y."/>
            <person name="Henrissat B."/>
            <person name="Grigoriev I.V."/>
            <person name="Guerin-Laguette A."/>
            <person name="Yu F."/>
            <person name="Martin F.M."/>
        </authorList>
    </citation>
    <scope>NUCLEOTIDE SEQUENCE</scope>
    <source>
        <strain evidence="3">QP</strain>
    </source>
</reference>
<feature type="transmembrane region" description="Helical" evidence="2">
    <location>
        <begin position="162"/>
        <end position="189"/>
    </location>
</feature>
<feature type="transmembrane region" description="Helical" evidence="2">
    <location>
        <begin position="230"/>
        <end position="251"/>
    </location>
</feature>
<feature type="transmembrane region" description="Helical" evidence="2">
    <location>
        <begin position="15"/>
        <end position="35"/>
    </location>
</feature>
<evidence type="ECO:0000313" key="4">
    <source>
        <dbReference type="Proteomes" id="UP001201163"/>
    </source>
</evidence>
<dbReference type="AlphaFoldDB" id="A0AAD4QBK4"/>
<accession>A0AAD4QBK4</accession>
<evidence type="ECO:0000313" key="3">
    <source>
        <dbReference type="EMBL" id="KAH8993140.1"/>
    </source>
</evidence>
<feature type="region of interest" description="Disordered" evidence="1">
    <location>
        <begin position="197"/>
        <end position="218"/>
    </location>
</feature>
<keyword evidence="4" id="KW-1185">Reference proteome</keyword>
<feature type="transmembrane region" description="Helical" evidence="2">
    <location>
        <begin position="73"/>
        <end position="92"/>
    </location>
</feature>
<dbReference type="EMBL" id="JAKELL010000019">
    <property type="protein sequence ID" value="KAH8993140.1"/>
    <property type="molecule type" value="Genomic_DNA"/>
</dbReference>
<keyword evidence="2" id="KW-1133">Transmembrane helix</keyword>
<dbReference type="Proteomes" id="UP001201163">
    <property type="component" value="Unassembled WGS sequence"/>
</dbReference>
<sequence length="302" mass="33858">MAATSCTGIISNPDLAGIGIRLNFYVTVLLTALIPQKEYTDELLDSLYLNAIFYGLALLITALVQTIQRQLDLYHAIIVMQVILSLQFLHGFGMRRYILANKKEFRIKMKLTIAIQILSLLIFYPWSFYMWINAPRFGAQPECNDLVKFVLVFYTFQATVLWARYLCMTILAMTTFALLCNLIVIFAVYKVHKVVQPPSDDGSDNEKGNEPSLEPANKTKTLAKKMGTKIIRLLTTIAWALSILSAVVGVANTELTVHRNYPNVQAGEGAWGFGQIVSVIFILPSVIEILVTLDKWRSGELG</sequence>
<proteinExistence type="predicted"/>
<evidence type="ECO:0000256" key="1">
    <source>
        <dbReference type="SAM" id="MobiDB-lite"/>
    </source>
</evidence>
<gene>
    <name evidence="3" type="ORF">EDB92DRAFT_1855070</name>
</gene>
<feature type="transmembrane region" description="Helical" evidence="2">
    <location>
        <begin position="271"/>
        <end position="293"/>
    </location>
</feature>